<dbReference type="GO" id="GO:0001046">
    <property type="term" value="F:core promoter sequence-specific DNA binding"/>
    <property type="evidence" value="ECO:0007669"/>
    <property type="project" value="TreeGrafter"/>
</dbReference>
<dbReference type="PANTHER" id="PTHR40455">
    <property type="entry name" value="ANTITOXIN HIGA"/>
    <property type="match status" value="1"/>
</dbReference>
<dbReference type="PROSITE" id="PS50943">
    <property type="entry name" value="HTH_CROC1"/>
    <property type="match status" value="1"/>
</dbReference>
<dbReference type="AlphaFoldDB" id="A0A4U5TTN6"/>
<dbReference type="InterPro" id="IPR001387">
    <property type="entry name" value="Cro/C1-type_HTH"/>
</dbReference>
<dbReference type="CDD" id="cd00093">
    <property type="entry name" value="HTH_XRE"/>
    <property type="match status" value="1"/>
</dbReference>
<comment type="caution">
    <text evidence="2">The sequence shown here is derived from an EMBL/GenBank/DDBJ whole genome shotgun (WGS) entry which is preliminary data.</text>
</comment>
<dbReference type="GO" id="GO:0006355">
    <property type="term" value="P:regulation of DNA-templated transcription"/>
    <property type="evidence" value="ECO:0007669"/>
    <property type="project" value="InterPro"/>
</dbReference>
<dbReference type="OrthoDB" id="672730at2"/>
<dbReference type="PANTHER" id="PTHR40455:SF1">
    <property type="entry name" value="ANTITOXIN HIGA"/>
    <property type="match status" value="1"/>
</dbReference>
<dbReference type="EMBL" id="SWMU01000002">
    <property type="protein sequence ID" value="TKS56648.1"/>
    <property type="molecule type" value="Genomic_DNA"/>
</dbReference>
<evidence type="ECO:0000313" key="3">
    <source>
        <dbReference type="Proteomes" id="UP000306552"/>
    </source>
</evidence>
<protein>
    <submittedName>
        <fullName evidence="2">Transcriptional regulator</fullName>
    </submittedName>
</protein>
<organism evidence="2 3">
    <name type="scientific">Mesohalobacter halotolerans</name>
    <dbReference type="NCBI Taxonomy" id="1883405"/>
    <lineage>
        <taxon>Bacteria</taxon>
        <taxon>Pseudomonadati</taxon>
        <taxon>Bacteroidota</taxon>
        <taxon>Flavobacteriia</taxon>
        <taxon>Flavobacteriales</taxon>
        <taxon>Flavobacteriaceae</taxon>
        <taxon>Mesohalobacter</taxon>
    </lineage>
</organism>
<dbReference type="Gene3D" id="1.10.260.40">
    <property type="entry name" value="lambda repressor-like DNA-binding domains"/>
    <property type="match status" value="1"/>
</dbReference>
<name>A0A4U5TTN6_9FLAO</name>
<dbReference type="RefSeq" id="WP_138931750.1">
    <property type="nucleotide sequence ID" value="NZ_SWMU01000002.1"/>
</dbReference>
<keyword evidence="3" id="KW-1185">Reference proteome</keyword>
<gene>
    <name evidence="2" type="ORF">FCN74_06345</name>
</gene>
<dbReference type="Pfam" id="PF13443">
    <property type="entry name" value="HTH_26"/>
    <property type="match status" value="1"/>
</dbReference>
<feature type="domain" description="HTH cro/C1-type" evidence="1">
    <location>
        <begin position="64"/>
        <end position="118"/>
    </location>
</feature>
<dbReference type="InterPro" id="IPR010982">
    <property type="entry name" value="Lambda_DNA-bd_dom_sf"/>
</dbReference>
<sequence length="127" mass="14929">MNTEVLKYTVIHNQEQYNEYCDILEELVVSESNQEDEIELLNLLIEKWDQTQFSREDLDPIQSLKALMSENNLRAKDLISILNLSKGTISKILNYQKGLSKESIRKLADYFKISQVVFNRPYKLKNN</sequence>
<evidence type="ECO:0000313" key="2">
    <source>
        <dbReference type="EMBL" id="TKS56648.1"/>
    </source>
</evidence>
<evidence type="ECO:0000259" key="1">
    <source>
        <dbReference type="PROSITE" id="PS50943"/>
    </source>
</evidence>
<dbReference type="InterPro" id="IPR039060">
    <property type="entry name" value="Antitox_HigA"/>
</dbReference>
<proteinExistence type="predicted"/>
<dbReference type="Proteomes" id="UP000306552">
    <property type="component" value="Unassembled WGS sequence"/>
</dbReference>
<dbReference type="SUPFAM" id="SSF47413">
    <property type="entry name" value="lambda repressor-like DNA-binding domains"/>
    <property type="match status" value="1"/>
</dbReference>
<reference evidence="2 3" key="1">
    <citation type="submission" date="2019-04" db="EMBL/GenBank/DDBJ databases">
        <title>Psychroflexus halotolerans sp. nov., isolated from a marine solar saltern.</title>
        <authorList>
            <person name="Feng X."/>
        </authorList>
    </citation>
    <scope>NUCLEOTIDE SEQUENCE [LARGE SCALE GENOMIC DNA]</scope>
    <source>
        <strain evidence="2 3">WDS2C27</strain>
    </source>
</reference>
<accession>A0A4U5TTN6</accession>